<dbReference type="EMBL" id="BMWG01000015">
    <property type="protein sequence ID" value="GGZ45533.1"/>
    <property type="molecule type" value="Genomic_DNA"/>
</dbReference>
<evidence type="ECO:0000313" key="2">
    <source>
        <dbReference type="EMBL" id="GGZ45533.1"/>
    </source>
</evidence>
<evidence type="ECO:0000313" key="3">
    <source>
        <dbReference type="Proteomes" id="UP000630936"/>
    </source>
</evidence>
<reference evidence="2" key="2">
    <citation type="submission" date="2020-09" db="EMBL/GenBank/DDBJ databases">
        <authorList>
            <person name="Sun Q."/>
            <person name="Ohkuma M."/>
        </authorList>
    </citation>
    <scope>NUCLEOTIDE SEQUENCE</scope>
    <source>
        <strain evidence="2">JCM 4988</strain>
    </source>
</reference>
<protein>
    <submittedName>
        <fullName evidence="2">Uncharacterized protein</fullName>
    </submittedName>
</protein>
<feature type="compositionally biased region" description="Polar residues" evidence="1">
    <location>
        <begin position="1"/>
        <end position="11"/>
    </location>
</feature>
<reference evidence="2" key="1">
    <citation type="journal article" date="2014" name="Int. J. Syst. Evol. Microbiol.">
        <title>Complete genome sequence of Corynebacterium casei LMG S-19264T (=DSM 44701T), isolated from a smear-ripened cheese.</title>
        <authorList>
            <consortium name="US DOE Joint Genome Institute (JGI-PGF)"/>
            <person name="Walter F."/>
            <person name="Albersmeier A."/>
            <person name="Kalinowski J."/>
            <person name="Ruckert C."/>
        </authorList>
    </citation>
    <scope>NUCLEOTIDE SEQUENCE</scope>
    <source>
        <strain evidence="2">JCM 4988</strain>
    </source>
</reference>
<evidence type="ECO:0000256" key="1">
    <source>
        <dbReference type="SAM" id="MobiDB-lite"/>
    </source>
</evidence>
<feature type="region of interest" description="Disordered" evidence="1">
    <location>
        <begin position="1"/>
        <end position="36"/>
    </location>
</feature>
<organism evidence="2 3">
    <name type="scientific">Streptomyces inusitatus</name>
    <dbReference type="NCBI Taxonomy" id="68221"/>
    <lineage>
        <taxon>Bacteria</taxon>
        <taxon>Bacillati</taxon>
        <taxon>Actinomycetota</taxon>
        <taxon>Actinomycetes</taxon>
        <taxon>Kitasatosporales</taxon>
        <taxon>Streptomycetaceae</taxon>
        <taxon>Streptomyces</taxon>
    </lineage>
</organism>
<proteinExistence type="predicted"/>
<comment type="caution">
    <text evidence="2">The sequence shown here is derived from an EMBL/GenBank/DDBJ whole genome shotgun (WGS) entry which is preliminary data.</text>
</comment>
<keyword evidence="3" id="KW-1185">Reference proteome</keyword>
<dbReference type="Proteomes" id="UP000630936">
    <property type="component" value="Unassembled WGS sequence"/>
</dbReference>
<name>A0A918UZK0_9ACTN</name>
<gene>
    <name evidence="2" type="ORF">GCM10010387_45050</name>
</gene>
<feature type="compositionally biased region" description="Basic and acidic residues" evidence="1">
    <location>
        <begin position="12"/>
        <end position="27"/>
    </location>
</feature>
<sequence>MTGSGNPPSSESENRVHQREPVPDRPEVGSVMRDAASRRVGRVMGLVGGRVQLRPLNGGCEWDAVPGDLSPAIQSDAMSAAVAEANAYAVSRWGR</sequence>
<accession>A0A918UZK0</accession>
<dbReference type="AlphaFoldDB" id="A0A918UZK0"/>